<dbReference type="InterPro" id="IPR000825">
    <property type="entry name" value="SUF_FeS_clus_asmbl_SufBD_core"/>
</dbReference>
<dbReference type="InterPro" id="IPR055346">
    <property type="entry name" value="Fe-S_cluster_assembly_SufBD"/>
</dbReference>
<feature type="domain" description="SUF system FeS cluster assembly SufBD core" evidence="1">
    <location>
        <begin position="150"/>
        <end position="368"/>
    </location>
</feature>
<accession>A0A381QYY8</accession>
<proteinExistence type="predicted"/>
<dbReference type="PANTHER" id="PTHR43575">
    <property type="entry name" value="PROTEIN ABCI7, CHLOROPLASTIC"/>
    <property type="match status" value="1"/>
</dbReference>
<evidence type="ECO:0000313" key="2">
    <source>
        <dbReference type="EMBL" id="SUZ84370.1"/>
    </source>
</evidence>
<dbReference type="PANTHER" id="PTHR43575:SF1">
    <property type="entry name" value="PROTEIN ABCI7, CHLOROPLASTIC"/>
    <property type="match status" value="1"/>
</dbReference>
<name>A0A381QYY8_9ZZZZ</name>
<organism evidence="2">
    <name type="scientific">marine metagenome</name>
    <dbReference type="NCBI Taxonomy" id="408172"/>
    <lineage>
        <taxon>unclassified sequences</taxon>
        <taxon>metagenomes</taxon>
        <taxon>ecological metagenomes</taxon>
    </lineage>
</organism>
<dbReference type="InterPro" id="IPR037284">
    <property type="entry name" value="SUF_FeS_clus_asmbl_SufBD_sf"/>
</dbReference>
<dbReference type="Pfam" id="PF01458">
    <property type="entry name" value="SUFBD_core"/>
    <property type="match status" value="1"/>
</dbReference>
<dbReference type="EMBL" id="UINC01001593">
    <property type="protein sequence ID" value="SUZ84370.1"/>
    <property type="molecule type" value="Genomic_DNA"/>
</dbReference>
<sequence>MDQTKNHSYNAFKKLGYPSKKLENWKFSNSNHLKSYNVINQDQSDIDIKQYLAIENALCFVNGKFVKESLNNFIYKNQISIGKTIEVKDNKIVKMSNNFQGESLFNLGIAKFNEGIFIEFKKGGKFDTEIKIINVYDKKTENMFIPVFNIFKLNKKNNISIVEKNVNNGLDSFNLRINKFICSDDSKLNHTMIFNDNTKSNSLGYNYYESGLNSIINVDSFNYESLFNKNFIQVDLNQAGGETTINTLNLTKNNEHVDNNILINHNSEHCISFQNVRNILQNKSTCVFNGKVIVADGAQKTDSNQSNKNLLLSKEATAYSNPQLEIYADDVQCGHGSTTGALDKDSIFYLQTRGIRKEQATQILIKAFAHEVIKQFSNDNIKNKAQAYIDKWMNG</sequence>
<dbReference type="GO" id="GO:0016226">
    <property type="term" value="P:iron-sulfur cluster assembly"/>
    <property type="evidence" value="ECO:0007669"/>
    <property type="project" value="InterPro"/>
</dbReference>
<reference evidence="2" key="1">
    <citation type="submission" date="2018-05" db="EMBL/GenBank/DDBJ databases">
        <authorList>
            <person name="Lanie J.A."/>
            <person name="Ng W.-L."/>
            <person name="Kazmierczak K.M."/>
            <person name="Andrzejewski T.M."/>
            <person name="Davidsen T.M."/>
            <person name="Wayne K.J."/>
            <person name="Tettelin H."/>
            <person name="Glass J.I."/>
            <person name="Rusch D."/>
            <person name="Podicherti R."/>
            <person name="Tsui H.-C.T."/>
            <person name="Winkler M.E."/>
        </authorList>
    </citation>
    <scope>NUCLEOTIDE SEQUENCE</scope>
</reference>
<protein>
    <recommendedName>
        <fullName evidence="1">SUF system FeS cluster assembly SufBD core domain-containing protein</fullName>
    </recommendedName>
</protein>
<dbReference type="AlphaFoldDB" id="A0A381QYY8"/>
<evidence type="ECO:0000259" key="1">
    <source>
        <dbReference type="Pfam" id="PF01458"/>
    </source>
</evidence>
<dbReference type="SUPFAM" id="SSF101960">
    <property type="entry name" value="Stabilizer of iron transporter SufD"/>
    <property type="match status" value="1"/>
</dbReference>
<gene>
    <name evidence="2" type="ORF">METZ01_LOCUS37224</name>
</gene>